<evidence type="ECO:0000259" key="1">
    <source>
        <dbReference type="Pfam" id="PF08241"/>
    </source>
</evidence>
<dbReference type="Pfam" id="PF12728">
    <property type="entry name" value="HTH_17"/>
    <property type="match status" value="1"/>
</dbReference>
<dbReference type="InterPro" id="IPR010093">
    <property type="entry name" value="SinI_DNA-bd"/>
</dbReference>
<dbReference type="KEGG" id="css:Cst_c21980"/>
<reference evidence="3 4" key="1">
    <citation type="journal article" date="2013" name="Genome Announc.">
        <title>Complete genome sequence of Clostridium stercorarium subsp. stercorarium strain DSM 8532, a thermophilic degrader of plant cell wall fibers.</title>
        <authorList>
            <person name="Poehlein A."/>
            <person name="Zverlov V.V."/>
            <person name="Daniel R."/>
            <person name="Schwarz W.H."/>
            <person name="Liebl W."/>
        </authorList>
    </citation>
    <scope>NUCLEOTIDE SEQUENCE [LARGE SCALE GENOMIC DNA]</scope>
    <source>
        <strain evidence="4">ATCC 35414 / DSM 8532 / NCIMB 11754</strain>
    </source>
</reference>
<dbReference type="CDD" id="cd02440">
    <property type="entry name" value="AdoMet_MTases"/>
    <property type="match status" value="1"/>
</dbReference>
<dbReference type="NCBIfam" id="TIGR01764">
    <property type="entry name" value="excise"/>
    <property type="match status" value="1"/>
</dbReference>
<dbReference type="GO" id="GO:0008757">
    <property type="term" value="F:S-adenosylmethionine-dependent methyltransferase activity"/>
    <property type="evidence" value="ECO:0007669"/>
    <property type="project" value="InterPro"/>
</dbReference>
<dbReference type="InterPro" id="IPR029063">
    <property type="entry name" value="SAM-dependent_MTases_sf"/>
</dbReference>
<dbReference type="Pfam" id="PF08241">
    <property type="entry name" value="Methyltransf_11"/>
    <property type="match status" value="1"/>
</dbReference>
<dbReference type="SUPFAM" id="SSF46955">
    <property type="entry name" value="Putative DNA-binding domain"/>
    <property type="match status" value="1"/>
</dbReference>
<feature type="domain" description="Methyltransferase type 11" evidence="1">
    <location>
        <begin position="106"/>
        <end position="202"/>
    </location>
</feature>
<feature type="domain" description="Helix-turn-helix" evidence="2">
    <location>
        <begin position="6"/>
        <end position="53"/>
    </location>
</feature>
<dbReference type="AlphaFoldDB" id="L7VLV6"/>
<evidence type="ECO:0000259" key="2">
    <source>
        <dbReference type="Pfam" id="PF12728"/>
    </source>
</evidence>
<dbReference type="RefSeq" id="WP_015359839.1">
    <property type="nucleotide sequence ID" value="NC_020134.1"/>
</dbReference>
<dbReference type="Gene3D" id="1.10.10.10">
    <property type="entry name" value="Winged helix-like DNA-binding domain superfamily/Winged helix DNA-binding domain"/>
    <property type="match status" value="1"/>
</dbReference>
<dbReference type="EMBL" id="CP004044">
    <property type="protein sequence ID" value="AGC69160.1"/>
    <property type="molecule type" value="Genomic_DNA"/>
</dbReference>
<dbReference type="PATRIC" id="fig|1121335.3.peg.2203"/>
<dbReference type="Gene3D" id="3.40.50.150">
    <property type="entry name" value="Vaccinia Virus protein VP39"/>
    <property type="match status" value="1"/>
</dbReference>
<dbReference type="Proteomes" id="UP000011220">
    <property type="component" value="Chromosome"/>
</dbReference>
<dbReference type="PANTHER" id="PTHR43861:SF1">
    <property type="entry name" value="TRANS-ACONITATE 2-METHYLTRANSFERASE"/>
    <property type="match status" value="1"/>
</dbReference>
<dbReference type="InterPro" id="IPR013216">
    <property type="entry name" value="Methyltransf_11"/>
</dbReference>
<dbReference type="PANTHER" id="PTHR43861">
    <property type="entry name" value="TRANS-ACONITATE 2-METHYLTRANSFERASE-RELATED"/>
    <property type="match status" value="1"/>
</dbReference>
<gene>
    <name evidence="3" type="ordered locus">Cst_c21980</name>
</gene>
<evidence type="ECO:0000313" key="3">
    <source>
        <dbReference type="EMBL" id="AGC69160.1"/>
    </source>
</evidence>
<dbReference type="STRING" id="1121335.Cst_c21980"/>
<keyword evidence="3" id="KW-0808">Transferase</keyword>
<dbReference type="GO" id="GO:0032259">
    <property type="term" value="P:methylation"/>
    <property type="evidence" value="ECO:0007669"/>
    <property type="project" value="UniProtKB-KW"/>
</dbReference>
<sequence length="271" mass="30700">MEKEILNMDEAAELFGVSVKTFIKLLREEDVPARKIGREWRFSRKALIEWLAGGSSKMYSASEQETRQFFEDIADRWEEISSGLYDNSIVNKLIDSNLLNKDITVLDYGCGDGFISRGIASHVGKVIAMDMSVSMLDELDRKAKLQGITNILTVECEESEVPLRDGRIDLVCASMILHHVESPRNILKEFSRVLRPSGIIFIADLLPHEDEGFQEKMHDRHRGINPAELERWLLDAGFGNISMEKLPASNGNKKDIFVLTAVKMMQQGIKE</sequence>
<organism evidence="3 4">
    <name type="scientific">Thermoclostridium stercorarium (strain ATCC 35414 / DSM 8532 / NCIMB 11754)</name>
    <name type="common">Clostridium stercorarium</name>
    <dbReference type="NCBI Taxonomy" id="1121335"/>
    <lineage>
        <taxon>Bacteria</taxon>
        <taxon>Bacillati</taxon>
        <taxon>Bacillota</taxon>
        <taxon>Clostridia</taxon>
        <taxon>Eubacteriales</taxon>
        <taxon>Oscillospiraceae</taxon>
        <taxon>Thermoclostridium</taxon>
    </lineage>
</organism>
<dbReference type="GO" id="GO:0003677">
    <property type="term" value="F:DNA binding"/>
    <property type="evidence" value="ECO:0007669"/>
    <property type="project" value="InterPro"/>
</dbReference>
<keyword evidence="3" id="KW-0489">Methyltransferase</keyword>
<dbReference type="eggNOG" id="COG2226">
    <property type="taxonomic scope" value="Bacteria"/>
</dbReference>
<protein>
    <submittedName>
        <fullName evidence="3">Methyltransferase type 11</fullName>
    </submittedName>
</protein>
<name>L7VLV6_THES1</name>
<dbReference type="InterPro" id="IPR036388">
    <property type="entry name" value="WH-like_DNA-bd_sf"/>
</dbReference>
<dbReference type="InterPro" id="IPR041657">
    <property type="entry name" value="HTH_17"/>
</dbReference>
<keyword evidence="4" id="KW-1185">Reference proteome</keyword>
<proteinExistence type="predicted"/>
<dbReference type="InterPro" id="IPR009061">
    <property type="entry name" value="DNA-bd_dom_put_sf"/>
</dbReference>
<dbReference type="SUPFAM" id="SSF53335">
    <property type="entry name" value="S-adenosyl-L-methionine-dependent methyltransferases"/>
    <property type="match status" value="1"/>
</dbReference>
<evidence type="ECO:0000313" key="4">
    <source>
        <dbReference type="Proteomes" id="UP000011220"/>
    </source>
</evidence>
<accession>L7VLV6</accession>